<evidence type="ECO:0000313" key="3">
    <source>
        <dbReference type="Proteomes" id="UP000729402"/>
    </source>
</evidence>
<gene>
    <name evidence="2" type="ORF">GUJ93_ZPchr0004g38281</name>
</gene>
<evidence type="ECO:0000256" key="1">
    <source>
        <dbReference type="SAM" id="MobiDB-lite"/>
    </source>
</evidence>
<dbReference type="AlphaFoldDB" id="A0A8J5S5C5"/>
<sequence>MGISGWGAGLAPSSSVELEKEADGRVHNLLAIPRVILPILTFVVACLVVPSSSGFGPPSSSADGGSGWGAESTPSLLVE</sequence>
<dbReference type="EMBL" id="JAAALK010000285">
    <property type="protein sequence ID" value="KAG8064513.1"/>
    <property type="molecule type" value="Genomic_DNA"/>
</dbReference>
<organism evidence="2 3">
    <name type="scientific">Zizania palustris</name>
    <name type="common">Northern wild rice</name>
    <dbReference type="NCBI Taxonomy" id="103762"/>
    <lineage>
        <taxon>Eukaryota</taxon>
        <taxon>Viridiplantae</taxon>
        <taxon>Streptophyta</taxon>
        <taxon>Embryophyta</taxon>
        <taxon>Tracheophyta</taxon>
        <taxon>Spermatophyta</taxon>
        <taxon>Magnoliopsida</taxon>
        <taxon>Liliopsida</taxon>
        <taxon>Poales</taxon>
        <taxon>Poaceae</taxon>
        <taxon>BOP clade</taxon>
        <taxon>Oryzoideae</taxon>
        <taxon>Oryzeae</taxon>
        <taxon>Zizaniinae</taxon>
        <taxon>Zizania</taxon>
    </lineage>
</organism>
<name>A0A8J5S5C5_ZIZPA</name>
<protein>
    <submittedName>
        <fullName evidence="2">Uncharacterized protein</fullName>
    </submittedName>
</protein>
<reference evidence="2" key="2">
    <citation type="submission" date="2021-02" db="EMBL/GenBank/DDBJ databases">
        <authorList>
            <person name="Kimball J.A."/>
            <person name="Haas M.W."/>
            <person name="Macchietto M."/>
            <person name="Kono T."/>
            <person name="Duquette J."/>
            <person name="Shao M."/>
        </authorList>
    </citation>
    <scope>NUCLEOTIDE SEQUENCE</scope>
    <source>
        <tissue evidence="2">Fresh leaf tissue</tissue>
    </source>
</reference>
<reference evidence="2" key="1">
    <citation type="journal article" date="2021" name="bioRxiv">
        <title>Whole Genome Assembly and Annotation of Northern Wild Rice, Zizania palustris L., Supports a Whole Genome Duplication in the Zizania Genus.</title>
        <authorList>
            <person name="Haas M."/>
            <person name="Kono T."/>
            <person name="Macchietto M."/>
            <person name="Millas R."/>
            <person name="McGilp L."/>
            <person name="Shao M."/>
            <person name="Duquette J."/>
            <person name="Hirsch C.N."/>
            <person name="Kimball J."/>
        </authorList>
    </citation>
    <scope>NUCLEOTIDE SEQUENCE</scope>
    <source>
        <tissue evidence="2">Fresh leaf tissue</tissue>
    </source>
</reference>
<accession>A0A8J5S5C5</accession>
<dbReference type="Proteomes" id="UP000729402">
    <property type="component" value="Unassembled WGS sequence"/>
</dbReference>
<evidence type="ECO:0000313" key="2">
    <source>
        <dbReference type="EMBL" id="KAG8064513.1"/>
    </source>
</evidence>
<feature type="compositionally biased region" description="Low complexity" evidence="1">
    <location>
        <begin position="54"/>
        <end position="63"/>
    </location>
</feature>
<proteinExistence type="predicted"/>
<feature type="region of interest" description="Disordered" evidence="1">
    <location>
        <begin position="54"/>
        <end position="79"/>
    </location>
</feature>
<keyword evidence="3" id="KW-1185">Reference proteome</keyword>
<comment type="caution">
    <text evidence="2">The sequence shown here is derived from an EMBL/GenBank/DDBJ whole genome shotgun (WGS) entry which is preliminary data.</text>
</comment>